<evidence type="ECO:0000313" key="15">
    <source>
        <dbReference type="Proteomes" id="UP001218188"/>
    </source>
</evidence>
<dbReference type="GO" id="GO:0004497">
    <property type="term" value="F:monooxygenase activity"/>
    <property type="evidence" value="ECO:0007669"/>
    <property type="project" value="UniProtKB-KW"/>
</dbReference>
<organism evidence="14 15">
    <name type="scientific">Mycena alexandri</name>
    <dbReference type="NCBI Taxonomy" id="1745969"/>
    <lineage>
        <taxon>Eukaryota</taxon>
        <taxon>Fungi</taxon>
        <taxon>Dikarya</taxon>
        <taxon>Basidiomycota</taxon>
        <taxon>Agaricomycotina</taxon>
        <taxon>Agaricomycetes</taxon>
        <taxon>Agaricomycetidae</taxon>
        <taxon>Agaricales</taxon>
        <taxon>Marasmiineae</taxon>
        <taxon>Mycenaceae</taxon>
        <taxon>Mycena</taxon>
    </lineage>
</organism>
<dbReference type="PRINTS" id="PR00385">
    <property type="entry name" value="P450"/>
</dbReference>
<dbReference type="EMBL" id="JARJCM010000316">
    <property type="protein sequence ID" value="KAJ7018914.1"/>
    <property type="molecule type" value="Genomic_DNA"/>
</dbReference>
<dbReference type="InterPro" id="IPR050121">
    <property type="entry name" value="Cytochrome_P450_monoxygenase"/>
</dbReference>
<dbReference type="PANTHER" id="PTHR24305">
    <property type="entry name" value="CYTOCHROME P450"/>
    <property type="match status" value="1"/>
</dbReference>
<evidence type="ECO:0000256" key="9">
    <source>
        <dbReference type="ARBA" id="ARBA00023002"/>
    </source>
</evidence>
<gene>
    <name evidence="14" type="ORF">C8F04DRAFT_1224588</name>
</gene>
<comment type="similarity">
    <text evidence="4">Belongs to the cytochrome P450 family.</text>
</comment>
<evidence type="ECO:0000256" key="2">
    <source>
        <dbReference type="ARBA" id="ARBA00004370"/>
    </source>
</evidence>
<evidence type="ECO:0000256" key="8">
    <source>
        <dbReference type="ARBA" id="ARBA00022989"/>
    </source>
</evidence>
<evidence type="ECO:0000256" key="12">
    <source>
        <dbReference type="ARBA" id="ARBA00023136"/>
    </source>
</evidence>
<evidence type="ECO:0000256" key="11">
    <source>
        <dbReference type="ARBA" id="ARBA00023033"/>
    </source>
</evidence>
<dbReference type="Gene3D" id="1.10.630.10">
    <property type="entry name" value="Cytochrome P450"/>
    <property type="match status" value="1"/>
</dbReference>
<dbReference type="InterPro" id="IPR001128">
    <property type="entry name" value="Cyt_P450"/>
</dbReference>
<evidence type="ECO:0000256" key="5">
    <source>
        <dbReference type="ARBA" id="ARBA00022617"/>
    </source>
</evidence>
<dbReference type="GO" id="GO:0020037">
    <property type="term" value="F:heme binding"/>
    <property type="evidence" value="ECO:0007669"/>
    <property type="project" value="InterPro"/>
</dbReference>
<keyword evidence="7 13" id="KW-0479">Metal-binding</keyword>
<comment type="cofactor">
    <cofactor evidence="1 13">
        <name>heme</name>
        <dbReference type="ChEBI" id="CHEBI:30413"/>
    </cofactor>
</comment>
<comment type="pathway">
    <text evidence="3">Secondary metabolite biosynthesis; terpenoid biosynthesis.</text>
</comment>
<dbReference type="InterPro" id="IPR036396">
    <property type="entry name" value="Cyt_P450_sf"/>
</dbReference>
<accession>A0AAD6S154</accession>
<evidence type="ECO:0000256" key="4">
    <source>
        <dbReference type="ARBA" id="ARBA00010617"/>
    </source>
</evidence>
<dbReference type="Pfam" id="PF00067">
    <property type="entry name" value="p450"/>
    <property type="match status" value="1"/>
</dbReference>
<dbReference type="PANTHER" id="PTHR24305:SF166">
    <property type="entry name" value="CYTOCHROME P450 12A4, MITOCHONDRIAL-RELATED"/>
    <property type="match status" value="1"/>
</dbReference>
<keyword evidence="10 13" id="KW-0408">Iron</keyword>
<dbReference type="CDD" id="cd11069">
    <property type="entry name" value="CYP_FUM15-like"/>
    <property type="match status" value="1"/>
</dbReference>
<keyword evidence="11" id="KW-0503">Monooxygenase</keyword>
<comment type="subcellular location">
    <subcellularLocation>
        <location evidence="2">Membrane</location>
    </subcellularLocation>
</comment>
<dbReference type="SUPFAM" id="SSF48264">
    <property type="entry name" value="Cytochrome P450"/>
    <property type="match status" value="1"/>
</dbReference>
<dbReference type="InterPro" id="IPR002403">
    <property type="entry name" value="Cyt_P450_E_grp-IV"/>
</dbReference>
<keyword evidence="8" id="KW-1133">Transmembrane helix</keyword>
<keyword evidence="6" id="KW-0812">Transmembrane</keyword>
<proteinExistence type="inferred from homology"/>
<evidence type="ECO:0000256" key="10">
    <source>
        <dbReference type="ARBA" id="ARBA00023004"/>
    </source>
</evidence>
<evidence type="ECO:0000256" key="3">
    <source>
        <dbReference type="ARBA" id="ARBA00004721"/>
    </source>
</evidence>
<evidence type="ECO:0000313" key="14">
    <source>
        <dbReference type="EMBL" id="KAJ7018914.1"/>
    </source>
</evidence>
<sequence>MVHTFALVLPRPIMLLRALASLAVAVVGAQVARKVYQFVHWHFFSAFSHIPGPPNPSWIRGNFGVLTLPRTQEWQAQYGPTFKFHSLFSATQLYTIDTVALHRIINHSEIYQKAPMVRTRMNTLLGRGLLVTEDDEHTKLRKIMSPAFGLSQVRGLTQLFIDKSLELSEFWAGQPAELDGWARIDVMAGLKAMTLDVIGLAGFNYSFNSLDKTKSTTELDSAFQQLFTQTSSRNLSIRPLIRARFPITRFFLPHSKKLSGARKTMDRIGMQLLQDAKAQILSGEKESDRRDLLSLLVKSNMSEDIQENHRLSDAVVVAQLPTFFVAGHETTSTATTWALYALAMHPEVQTTLRTELLSMGTDAPSLDALNGLPYLEKVVREVMRVHSPVMFTNRMAMQDDILPLGTPYTDTRGVQHDSIFMAKGQMVWVPIAGLNRDQRIWGPDAAEFRPDRWDSVPEAANAIPGVWAHLFSFLGGPHNCIGWRFSLAEMKSLLYILIRTFDFELAVPPESITTLRAAVQRPVVIGEEKKGPQLPMRVRRVQT</sequence>
<evidence type="ECO:0000256" key="1">
    <source>
        <dbReference type="ARBA" id="ARBA00001971"/>
    </source>
</evidence>
<dbReference type="Proteomes" id="UP001218188">
    <property type="component" value="Unassembled WGS sequence"/>
</dbReference>
<dbReference type="PRINTS" id="PR00465">
    <property type="entry name" value="EP450IV"/>
</dbReference>
<comment type="caution">
    <text evidence="14">The sequence shown here is derived from an EMBL/GenBank/DDBJ whole genome shotgun (WGS) entry which is preliminary data.</text>
</comment>
<evidence type="ECO:0000256" key="7">
    <source>
        <dbReference type="ARBA" id="ARBA00022723"/>
    </source>
</evidence>
<reference evidence="14" key="1">
    <citation type="submission" date="2023-03" db="EMBL/GenBank/DDBJ databases">
        <title>Massive genome expansion in bonnet fungi (Mycena s.s.) driven by repeated elements and novel gene families across ecological guilds.</title>
        <authorList>
            <consortium name="Lawrence Berkeley National Laboratory"/>
            <person name="Harder C.B."/>
            <person name="Miyauchi S."/>
            <person name="Viragh M."/>
            <person name="Kuo A."/>
            <person name="Thoen E."/>
            <person name="Andreopoulos B."/>
            <person name="Lu D."/>
            <person name="Skrede I."/>
            <person name="Drula E."/>
            <person name="Henrissat B."/>
            <person name="Morin E."/>
            <person name="Kohler A."/>
            <person name="Barry K."/>
            <person name="LaButti K."/>
            <person name="Morin E."/>
            <person name="Salamov A."/>
            <person name="Lipzen A."/>
            <person name="Mereny Z."/>
            <person name="Hegedus B."/>
            <person name="Baldrian P."/>
            <person name="Stursova M."/>
            <person name="Weitz H."/>
            <person name="Taylor A."/>
            <person name="Grigoriev I.V."/>
            <person name="Nagy L.G."/>
            <person name="Martin F."/>
            <person name="Kauserud H."/>
        </authorList>
    </citation>
    <scope>NUCLEOTIDE SEQUENCE</scope>
    <source>
        <strain evidence="14">CBHHK200</strain>
    </source>
</reference>
<dbReference type="GO" id="GO:0005506">
    <property type="term" value="F:iron ion binding"/>
    <property type="evidence" value="ECO:0007669"/>
    <property type="project" value="InterPro"/>
</dbReference>
<name>A0AAD6S154_9AGAR</name>
<dbReference type="GO" id="GO:0016705">
    <property type="term" value="F:oxidoreductase activity, acting on paired donors, with incorporation or reduction of molecular oxygen"/>
    <property type="evidence" value="ECO:0007669"/>
    <property type="project" value="InterPro"/>
</dbReference>
<keyword evidence="9" id="KW-0560">Oxidoreductase</keyword>
<keyword evidence="15" id="KW-1185">Reference proteome</keyword>
<protein>
    <submittedName>
        <fullName evidence="14">Cytochrome P450</fullName>
    </submittedName>
</protein>
<dbReference type="AlphaFoldDB" id="A0AAD6S154"/>
<evidence type="ECO:0000256" key="13">
    <source>
        <dbReference type="PIRSR" id="PIRSR602403-1"/>
    </source>
</evidence>
<evidence type="ECO:0000256" key="6">
    <source>
        <dbReference type="ARBA" id="ARBA00022692"/>
    </source>
</evidence>
<dbReference type="GO" id="GO:0016020">
    <property type="term" value="C:membrane"/>
    <property type="evidence" value="ECO:0007669"/>
    <property type="project" value="UniProtKB-SubCell"/>
</dbReference>
<keyword evidence="12" id="KW-0472">Membrane</keyword>
<keyword evidence="5 13" id="KW-0349">Heme</keyword>
<feature type="binding site" description="axial binding residue" evidence="13">
    <location>
        <position position="480"/>
    </location>
    <ligand>
        <name>heme</name>
        <dbReference type="ChEBI" id="CHEBI:30413"/>
    </ligand>
    <ligandPart>
        <name>Fe</name>
        <dbReference type="ChEBI" id="CHEBI:18248"/>
    </ligandPart>
</feature>